<dbReference type="EMBL" id="MU157827">
    <property type="protein sequence ID" value="KAF9533995.1"/>
    <property type="molecule type" value="Genomic_DNA"/>
</dbReference>
<dbReference type="Proteomes" id="UP000807306">
    <property type="component" value="Unassembled WGS sequence"/>
</dbReference>
<protein>
    <recommendedName>
        <fullName evidence="1">DUF427 domain-containing protein</fullName>
    </recommendedName>
</protein>
<feature type="non-terminal residue" evidence="2">
    <location>
        <position position="1"/>
    </location>
</feature>
<dbReference type="Gene3D" id="2.170.150.40">
    <property type="entry name" value="Domain of unknown function (DUF427)"/>
    <property type="match status" value="1"/>
</dbReference>
<dbReference type="PANTHER" id="PTHR34310">
    <property type="entry name" value="DUF427 DOMAIN PROTEIN (AFU_ORTHOLOGUE AFUA_3G02220)"/>
    <property type="match status" value="1"/>
</dbReference>
<feature type="domain" description="DUF427" evidence="1">
    <location>
        <begin position="109"/>
        <end position="201"/>
    </location>
</feature>
<dbReference type="InterPro" id="IPR038694">
    <property type="entry name" value="DUF427_sf"/>
</dbReference>
<comment type="caution">
    <text evidence="2">The sequence shown here is derived from an EMBL/GenBank/DDBJ whole genome shotgun (WGS) entry which is preliminary data.</text>
</comment>
<proteinExistence type="predicted"/>
<name>A0A9P6ES88_9AGAR</name>
<evidence type="ECO:0000313" key="3">
    <source>
        <dbReference type="Proteomes" id="UP000807306"/>
    </source>
</evidence>
<sequence length="221" mass="25469">MFDTTKAKLVWVHPYYPSYYFLPEALEEMVSWYTKEESSDDRTTTLTIWLGDDPKAKSAVIVHQSGPLKGLTTIKFEAMDAWFEEDEQIFIHPRDPYKRVDIVQSSREVRVEIGGVEVAKSKSPRLLFETGLPMRAYLPKTDCRLDLWQESNHTTGCPYKGEAKYYNVVLASGGVFENIAWWYPNTTAECVPIKGFVAFFDEKIDVWIDGVKQDRPVSKYS</sequence>
<evidence type="ECO:0000313" key="2">
    <source>
        <dbReference type="EMBL" id="KAF9533995.1"/>
    </source>
</evidence>
<dbReference type="AlphaFoldDB" id="A0A9P6ES88"/>
<organism evidence="2 3">
    <name type="scientific">Crepidotus variabilis</name>
    <dbReference type="NCBI Taxonomy" id="179855"/>
    <lineage>
        <taxon>Eukaryota</taxon>
        <taxon>Fungi</taxon>
        <taxon>Dikarya</taxon>
        <taxon>Basidiomycota</taxon>
        <taxon>Agaricomycotina</taxon>
        <taxon>Agaricomycetes</taxon>
        <taxon>Agaricomycetidae</taxon>
        <taxon>Agaricales</taxon>
        <taxon>Agaricineae</taxon>
        <taxon>Crepidotaceae</taxon>
        <taxon>Crepidotus</taxon>
    </lineage>
</organism>
<reference evidence="2" key="1">
    <citation type="submission" date="2020-11" db="EMBL/GenBank/DDBJ databases">
        <authorList>
            <consortium name="DOE Joint Genome Institute"/>
            <person name="Ahrendt S."/>
            <person name="Riley R."/>
            <person name="Andreopoulos W."/>
            <person name="Labutti K."/>
            <person name="Pangilinan J."/>
            <person name="Ruiz-Duenas F.J."/>
            <person name="Barrasa J.M."/>
            <person name="Sanchez-Garcia M."/>
            <person name="Camarero S."/>
            <person name="Miyauchi S."/>
            <person name="Serrano A."/>
            <person name="Linde D."/>
            <person name="Babiker R."/>
            <person name="Drula E."/>
            <person name="Ayuso-Fernandez I."/>
            <person name="Pacheco R."/>
            <person name="Padilla G."/>
            <person name="Ferreira P."/>
            <person name="Barriuso J."/>
            <person name="Kellner H."/>
            <person name="Castanera R."/>
            <person name="Alfaro M."/>
            <person name="Ramirez L."/>
            <person name="Pisabarro A.G."/>
            <person name="Kuo A."/>
            <person name="Tritt A."/>
            <person name="Lipzen A."/>
            <person name="He G."/>
            <person name="Yan M."/>
            <person name="Ng V."/>
            <person name="Cullen D."/>
            <person name="Martin F."/>
            <person name="Rosso M.-N."/>
            <person name="Henrissat B."/>
            <person name="Hibbett D."/>
            <person name="Martinez A.T."/>
            <person name="Grigoriev I.V."/>
        </authorList>
    </citation>
    <scope>NUCLEOTIDE SEQUENCE</scope>
    <source>
        <strain evidence="2">CBS 506.95</strain>
    </source>
</reference>
<accession>A0A9P6ES88</accession>
<dbReference type="Pfam" id="PF04248">
    <property type="entry name" value="NTP_transf_9"/>
    <property type="match status" value="1"/>
</dbReference>
<dbReference type="InterPro" id="IPR007361">
    <property type="entry name" value="DUF427"/>
</dbReference>
<dbReference type="PANTHER" id="PTHR34310:SF9">
    <property type="entry name" value="BLR5716 PROTEIN"/>
    <property type="match status" value="1"/>
</dbReference>
<gene>
    <name evidence="2" type="ORF">CPB83DRAFT_844918</name>
</gene>
<dbReference type="OrthoDB" id="18996at2759"/>
<evidence type="ECO:0000259" key="1">
    <source>
        <dbReference type="Pfam" id="PF04248"/>
    </source>
</evidence>
<keyword evidence="3" id="KW-1185">Reference proteome</keyword>